<protein>
    <submittedName>
        <fullName evidence="1">Uncharacterized protein</fullName>
    </submittedName>
</protein>
<organism evidence="1 2">
    <name type="scientific">Hymenochirus boettgeri</name>
    <name type="common">Congo dwarf clawed frog</name>
    <dbReference type="NCBI Taxonomy" id="247094"/>
    <lineage>
        <taxon>Eukaryota</taxon>
        <taxon>Metazoa</taxon>
        <taxon>Chordata</taxon>
        <taxon>Craniata</taxon>
        <taxon>Vertebrata</taxon>
        <taxon>Euteleostomi</taxon>
        <taxon>Amphibia</taxon>
        <taxon>Batrachia</taxon>
        <taxon>Anura</taxon>
        <taxon>Pipoidea</taxon>
        <taxon>Pipidae</taxon>
        <taxon>Pipinae</taxon>
        <taxon>Hymenochirus</taxon>
    </lineage>
</organism>
<evidence type="ECO:0000313" key="2">
    <source>
        <dbReference type="Proteomes" id="UP000812440"/>
    </source>
</evidence>
<dbReference type="OrthoDB" id="1708823at2759"/>
<dbReference type="GO" id="GO:0008641">
    <property type="term" value="F:ubiquitin-like modifier activating enzyme activity"/>
    <property type="evidence" value="ECO:0007669"/>
    <property type="project" value="InterPro"/>
</dbReference>
<comment type="caution">
    <text evidence="1">The sequence shown here is derived from an EMBL/GenBank/DDBJ whole genome shotgun (WGS) entry which is preliminary data.</text>
</comment>
<dbReference type="InterPro" id="IPR035985">
    <property type="entry name" value="Ubiquitin-activating_enz"/>
</dbReference>
<name>A0A8T2J2G4_9PIPI</name>
<evidence type="ECO:0000313" key="1">
    <source>
        <dbReference type="EMBL" id="KAG8437604.1"/>
    </source>
</evidence>
<sequence>MENPDNEIMLYLMLRAVDRFEKQLGRYPGIYNYQIEGDIGKLKSCLNGLLQEYNLSLTVKDDYIQEFCRYGAAEPHTIASFLGGAAAQEAIKIITRQFVIFNNTFIYNGMLQTSATFQL</sequence>
<dbReference type="Proteomes" id="UP000812440">
    <property type="component" value="Chromosome 4"/>
</dbReference>
<dbReference type="Gene3D" id="3.40.50.720">
    <property type="entry name" value="NAD(P)-binding Rossmann-like Domain"/>
    <property type="match status" value="1"/>
</dbReference>
<dbReference type="EMBL" id="JAACNH010000007">
    <property type="protein sequence ID" value="KAG8437604.1"/>
    <property type="molecule type" value="Genomic_DNA"/>
</dbReference>
<dbReference type="SUPFAM" id="SSF69572">
    <property type="entry name" value="Activating enzymes of the ubiquitin-like proteins"/>
    <property type="match status" value="1"/>
</dbReference>
<accession>A0A8T2J2G4</accession>
<keyword evidence="2" id="KW-1185">Reference proteome</keyword>
<dbReference type="AlphaFoldDB" id="A0A8T2J2G4"/>
<reference evidence="1" key="1">
    <citation type="thesis" date="2020" institute="ProQuest LLC" country="789 East Eisenhower Parkway, Ann Arbor, MI, USA">
        <title>Comparative Genomics and Chromosome Evolution.</title>
        <authorList>
            <person name="Mudd A.B."/>
        </authorList>
    </citation>
    <scope>NUCLEOTIDE SEQUENCE</scope>
    <source>
        <strain evidence="1">Female2</strain>
        <tissue evidence="1">Blood</tissue>
    </source>
</reference>
<proteinExistence type="predicted"/>
<gene>
    <name evidence="1" type="ORF">GDO86_008350</name>
</gene>